<dbReference type="AlphaFoldDB" id="A0A0K0FVI5"/>
<sequence>MAKKFERPNIEAIAVDPSTIITKLLGSKGDLLKSNVVIHFHDSDVVYEKFVIGDSNMAFGGLLSQFLKRVFNLTKEFPDSTFFDITLRGAACLQDVLVDLVRTSNLESDVLPRVLKDDFSSWIDPFAPNTFSVSVERDCYIKPLLDVLLRGSSILKSQLDAGISRCPHVYYVDIVKLDDNNHEVSEASRWIFADVPCGKDGGIGNTFVKFIQQDPAPAEINTKIRREPFCAAIKNFLLKDISSTLIFNASYNDCLREFNQTREVVSKWIVLPQVTTKLDTETYLSATAADVEYFKKFQGEEELIEVIPRIEVEEREFDYRLLDESRNRIVDDVNRIKSKIDDINKKLSKNSKFIEESEKDIAAAREETKNMNDEYLNSIEKNSILNSEIDSLTNEKSDISNKIEKEQTKIDDIQPVIEKLNNFCNIIEKEIGEKEVEHKRILSRSNELYAMGLDVLKKSEIKLEDIVEQYNSSKKDADHNENRFNNLMDIFTLEKLYETAVKDFNEFMSLEKDAKKDFPGICSNAENELNVLKNKVNLKEIENTKKLEEIPVRFKDNVQKIKKVVFGDGVLNKIDKDLENLRSELTNHMESEDAVKLRSIFIKNV</sequence>
<feature type="coiled-coil region" evidence="1">
    <location>
        <begin position="354"/>
        <end position="409"/>
    </location>
</feature>
<keyword evidence="1" id="KW-0175">Coiled coil</keyword>
<dbReference type="SUPFAM" id="SSF58100">
    <property type="entry name" value="Bacterial hemolysins"/>
    <property type="match status" value="1"/>
</dbReference>
<accession>A0A0K0FVI5</accession>
<dbReference type="Proteomes" id="UP000035680">
    <property type="component" value="Unassembled WGS sequence"/>
</dbReference>
<dbReference type="WBParaSite" id="SVE_1635100.1">
    <property type="protein sequence ID" value="SVE_1635100.1"/>
    <property type="gene ID" value="SVE_1635100"/>
</dbReference>
<evidence type="ECO:0000256" key="1">
    <source>
        <dbReference type="SAM" id="Coils"/>
    </source>
</evidence>
<reference evidence="3" key="2">
    <citation type="submission" date="2015-08" db="UniProtKB">
        <authorList>
            <consortium name="WormBaseParasite"/>
        </authorList>
    </citation>
    <scope>IDENTIFICATION</scope>
</reference>
<reference evidence="2" key="1">
    <citation type="submission" date="2014-07" db="EMBL/GenBank/DDBJ databases">
        <authorList>
            <person name="Martin A.A"/>
            <person name="De Silva N."/>
        </authorList>
    </citation>
    <scope>NUCLEOTIDE SEQUENCE</scope>
</reference>
<keyword evidence="2" id="KW-1185">Reference proteome</keyword>
<protein>
    <submittedName>
        <fullName evidence="3">BTB domain-containing protein</fullName>
    </submittedName>
</protein>
<evidence type="ECO:0000313" key="3">
    <source>
        <dbReference type="WBParaSite" id="SVE_1635100.1"/>
    </source>
</evidence>
<evidence type="ECO:0000313" key="2">
    <source>
        <dbReference type="Proteomes" id="UP000035680"/>
    </source>
</evidence>
<organism evidence="2 3">
    <name type="scientific">Strongyloides venezuelensis</name>
    <name type="common">Threadworm</name>
    <dbReference type="NCBI Taxonomy" id="75913"/>
    <lineage>
        <taxon>Eukaryota</taxon>
        <taxon>Metazoa</taxon>
        <taxon>Ecdysozoa</taxon>
        <taxon>Nematoda</taxon>
        <taxon>Chromadorea</taxon>
        <taxon>Rhabditida</taxon>
        <taxon>Tylenchina</taxon>
        <taxon>Panagrolaimomorpha</taxon>
        <taxon>Strongyloidoidea</taxon>
        <taxon>Strongyloididae</taxon>
        <taxon>Strongyloides</taxon>
    </lineage>
</organism>
<name>A0A0K0FVI5_STRVS</name>
<proteinExistence type="predicted"/>